<dbReference type="Gene3D" id="1.20.58.340">
    <property type="entry name" value="Magnesium transport protein CorA, transmembrane region"/>
    <property type="match status" value="2"/>
</dbReference>
<dbReference type="InterPro" id="IPR045863">
    <property type="entry name" value="CorA_TM1_TM2"/>
</dbReference>
<feature type="transmembrane region" description="Helical" evidence="8">
    <location>
        <begin position="271"/>
        <end position="294"/>
    </location>
</feature>
<evidence type="ECO:0000313" key="9">
    <source>
        <dbReference type="EMBL" id="MCV7229354.1"/>
    </source>
</evidence>
<evidence type="ECO:0000256" key="7">
    <source>
        <dbReference type="ARBA" id="ARBA00023136"/>
    </source>
</evidence>
<dbReference type="Pfam" id="PF01544">
    <property type="entry name" value="CorA"/>
    <property type="match status" value="1"/>
</dbReference>
<dbReference type="Proteomes" id="UP001526201">
    <property type="component" value="Unassembled WGS sequence"/>
</dbReference>
<organism evidence="9 10">
    <name type="scientific">Mycolicibacterium komossense</name>
    <dbReference type="NCBI Taxonomy" id="1779"/>
    <lineage>
        <taxon>Bacteria</taxon>
        <taxon>Bacillati</taxon>
        <taxon>Actinomycetota</taxon>
        <taxon>Actinomycetes</taxon>
        <taxon>Mycobacteriales</taxon>
        <taxon>Mycobacteriaceae</taxon>
        <taxon>Mycolicibacterium</taxon>
    </lineage>
</organism>
<evidence type="ECO:0000256" key="6">
    <source>
        <dbReference type="ARBA" id="ARBA00022989"/>
    </source>
</evidence>
<dbReference type="PANTHER" id="PTHR46494:SF1">
    <property type="entry name" value="CORA FAMILY METAL ION TRANSPORTER (EUROFUNG)"/>
    <property type="match status" value="1"/>
</dbReference>
<keyword evidence="6 8" id="KW-1133">Transmembrane helix</keyword>
<sequence length="327" mass="36844">MDVRFLTPEGVELRDESELTDLLTRPDGLVWVDIPVWDDEVEEILTTEFGFHSLAIHDASKRNHVPKVHRYDDHLFLVQFAPHPGERGHVHYIELDQFIGERYLVTVHGPINPAVDRSAAMIEVETVLKRLTTGKFRPTNGFELSHAMLKATAARMRGYVSDLTKEVWQLEQEVSRGPIGNAETFLDELFWVRHGLLTISTMAALNREVCGRMVTIAAFGEGDRQALLEDIVDRFHRLSVMADTQKGYLQGAIEFYQARTTTKMTVAAERLAMIAAVTAPVTAVSSVLGMNLIANDHTQWAAIWIAVVLMVLLAVVLLLWAKRRGFF</sequence>
<keyword evidence="4" id="KW-1003">Cell membrane</keyword>
<dbReference type="InterPro" id="IPR045861">
    <property type="entry name" value="CorA_cytoplasmic_dom"/>
</dbReference>
<evidence type="ECO:0000313" key="10">
    <source>
        <dbReference type="Proteomes" id="UP001526201"/>
    </source>
</evidence>
<keyword evidence="10" id="KW-1185">Reference proteome</keyword>
<dbReference type="PANTHER" id="PTHR46494">
    <property type="entry name" value="CORA FAMILY METAL ION TRANSPORTER (EUROFUNG)"/>
    <property type="match status" value="1"/>
</dbReference>
<dbReference type="Gene3D" id="3.30.460.20">
    <property type="entry name" value="CorA soluble domain-like"/>
    <property type="match status" value="1"/>
</dbReference>
<protein>
    <submittedName>
        <fullName evidence="9">Magnesium transporter</fullName>
    </submittedName>
</protein>
<evidence type="ECO:0000256" key="1">
    <source>
        <dbReference type="ARBA" id="ARBA00004651"/>
    </source>
</evidence>
<proteinExistence type="inferred from homology"/>
<evidence type="ECO:0000256" key="3">
    <source>
        <dbReference type="ARBA" id="ARBA00022448"/>
    </source>
</evidence>
<keyword evidence="3" id="KW-0813">Transport</keyword>
<evidence type="ECO:0000256" key="5">
    <source>
        <dbReference type="ARBA" id="ARBA00022692"/>
    </source>
</evidence>
<evidence type="ECO:0000256" key="2">
    <source>
        <dbReference type="ARBA" id="ARBA00009765"/>
    </source>
</evidence>
<dbReference type="SUPFAM" id="SSF143865">
    <property type="entry name" value="CorA soluble domain-like"/>
    <property type="match status" value="1"/>
</dbReference>
<comment type="similarity">
    <text evidence="2">Belongs to the CorA metal ion transporter (MIT) (TC 1.A.35) family.</text>
</comment>
<gene>
    <name evidence="9" type="ORF">H7J73_25415</name>
</gene>
<accession>A0ABT3CIR2</accession>
<name>A0ABT3CIR2_9MYCO</name>
<comment type="caution">
    <text evidence="9">The sequence shown here is derived from an EMBL/GenBank/DDBJ whole genome shotgun (WGS) entry which is preliminary data.</text>
</comment>
<comment type="subcellular location">
    <subcellularLocation>
        <location evidence="1">Cell membrane</location>
        <topology evidence="1">Multi-pass membrane protein</topology>
    </subcellularLocation>
</comment>
<feature type="transmembrane region" description="Helical" evidence="8">
    <location>
        <begin position="300"/>
        <end position="321"/>
    </location>
</feature>
<dbReference type="SUPFAM" id="SSF144083">
    <property type="entry name" value="Magnesium transport protein CorA, transmembrane region"/>
    <property type="match status" value="1"/>
</dbReference>
<keyword evidence="7 8" id="KW-0472">Membrane</keyword>
<dbReference type="InterPro" id="IPR002523">
    <property type="entry name" value="MgTranspt_CorA/ZnTranspt_ZntB"/>
</dbReference>
<evidence type="ECO:0000256" key="8">
    <source>
        <dbReference type="SAM" id="Phobius"/>
    </source>
</evidence>
<dbReference type="EMBL" id="JACKTY010000041">
    <property type="protein sequence ID" value="MCV7229354.1"/>
    <property type="molecule type" value="Genomic_DNA"/>
</dbReference>
<keyword evidence="5 8" id="KW-0812">Transmembrane</keyword>
<evidence type="ECO:0000256" key="4">
    <source>
        <dbReference type="ARBA" id="ARBA00022475"/>
    </source>
</evidence>
<reference evidence="9 10" key="1">
    <citation type="journal article" date="2022" name="BMC Genomics">
        <title>Comparative genome analysis of mycobacteria focusing on tRNA and non-coding RNA.</title>
        <authorList>
            <person name="Behra P.R.K."/>
            <person name="Pettersson B.M.F."/>
            <person name="Ramesh M."/>
            <person name="Das S."/>
            <person name="Dasgupta S."/>
            <person name="Kirsebom L.A."/>
        </authorList>
    </citation>
    <scope>NUCLEOTIDE SEQUENCE [LARGE SCALE GENOMIC DNA]</scope>
    <source>
        <strain evidence="9 10">DSM 44078</strain>
    </source>
</reference>